<dbReference type="STRING" id="1163617.SCD_n01218"/>
<sequence length="405" mass="45156">MQDHVYLARQPIVDNQQKIIGYELLFRRSAEATHASFTDDHLATSKVLANMLSNMGAEWLLGDKLAFINASTSMLMSDFLELLPVNRAVLEILETTHATPELLARCHELRTLGYRLALDDFELTPESAPLLAIANFIKLDVQKLNASGQLETHVRALENHPAQLIAEKVETKREHNICKKLGFAYYQGYYFAHPETLSAKVINPAYAVVLELLNKVRNNAEIKDIESSFKRDVALSFKLLRYINSVGFGLSCEIQSLRHALAILGYQQLYRWLTLLLVTAGEGSTSAALIKTAVTRGRLTELLGKDMLDAADRDNLFIVGVFSLLDAMLEMPMDEVLDKLSLPEAISDALLTRQGLYGPFLDLTIACEEGDSDQIEKLAFSLQLEPEKINQAHLAALAWVETLGI</sequence>
<dbReference type="InterPro" id="IPR001633">
    <property type="entry name" value="EAL_dom"/>
</dbReference>
<dbReference type="InterPro" id="IPR014408">
    <property type="entry name" value="dGMP_Pdiesterase_EAL/HD-GYP"/>
</dbReference>
<evidence type="ECO:0000313" key="3">
    <source>
        <dbReference type="EMBL" id="BAN35047.1"/>
    </source>
</evidence>
<dbReference type="SUPFAM" id="SSF109604">
    <property type="entry name" value="HD-domain/PDEase-like"/>
    <property type="match status" value="1"/>
</dbReference>
<dbReference type="Gene3D" id="1.10.3210.10">
    <property type="entry name" value="Hypothetical protein af1432"/>
    <property type="match status" value="1"/>
</dbReference>
<dbReference type="Pfam" id="PF08668">
    <property type="entry name" value="HDOD"/>
    <property type="match status" value="1"/>
</dbReference>
<dbReference type="SUPFAM" id="SSF141868">
    <property type="entry name" value="EAL domain-like"/>
    <property type="match status" value="1"/>
</dbReference>
<dbReference type="eggNOG" id="COG3434">
    <property type="taxonomic scope" value="Bacteria"/>
</dbReference>
<dbReference type="InterPro" id="IPR035919">
    <property type="entry name" value="EAL_sf"/>
</dbReference>
<feature type="domain" description="HDOD" evidence="2">
    <location>
        <begin position="202"/>
        <end position="388"/>
    </location>
</feature>
<dbReference type="PROSITE" id="PS50883">
    <property type="entry name" value="EAL"/>
    <property type="match status" value="1"/>
</dbReference>
<keyword evidence="4" id="KW-1185">Reference proteome</keyword>
<feature type="domain" description="EAL" evidence="1">
    <location>
        <begin position="1"/>
        <end position="208"/>
    </location>
</feature>
<dbReference type="EMBL" id="AP013066">
    <property type="protein sequence ID" value="BAN35047.1"/>
    <property type="molecule type" value="Genomic_DNA"/>
</dbReference>
<organism evidence="3 4">
    <name type="scientific">Sulfuricella denitrificans (strain DSM 22764 / NBRC 105220 / skB26)</name>
    <dbReference type="NCBI Taxonomy" id="1163617"/>
    <lineage>
        <taxon>Bacteria</taxon>
        <taxon>Pseudomonadati</taxon>
        <taxon>Pseudomonadota</taxon>
        <taxon>Betaproteobacteria</taxon>
        <taxon>Nitrosomonadales</taxon>
        <taxon>Sulfuricellaceae</taxon>
        <taxon>Sulfuricella</taxon>
    </lineage>
</organism>
<dbReference type="AlphaFoldDB" id="S6B309"/>
<protein>
    <submittedName>
        <fullName evidence="3">Diguanylate phosphodiesterase</fullName>
    </submittedName>
</protein>
<evidence type="ECO:0000259" key="1">
    <source>
        <dbReference type="PROSITE" id="PS50883"/>
    </source>
</evidence>
<dbReference type="PROSITE" id="PS51833">
    <property type="entry name" value="HDOD"/>
    <property type="match status" value="1"/>
</dbReference>
<dbReference type="KEGG" id="sdr:SCD_n01218"/>
<name>S6B309_SULDS</name>
<accession>S6B309</accession>
<dbReference type="Gene3D" id="3.20.20.450">
    <property type="entry name" value="EAL domain"/>
    <property type="match status" value="1"/>
</dbReference>
<dbReference type="HOGENOM" id="CLU_044951_1_1_4"/>
<dbReference type="PANTHER" id="PTHR33525">
    <property type="match status" value="1"/>
</dbReference>
<evidence type="ECO:0000313" key="4">
    <source>
        <dbReference type="Proteomes" id="UP000015559"/>
    </source>
</evidence>
<dbReference type="Pfam" id="PF00563">
    <property type="entry name" value="EAL"/>
    <property type="match status" value="1"/>
</dbReference>
<gene>
    <name evidence="3" type="ORF">SCD_n01218</name>
</gene>
<dbReference type="PIRSF" id="PIRSF003180">
    <property type="entry name" value="DiGMPpdiest_YuxH"/>
    <property type="match status" value="1"/>
</dbReference>
<dbReference type="Proteomes" id="UP000015559">
    <property type="component" value="Chromosome"/>
</dbReference>
<evidence type="ECO:0000259" key="2">
    <source>
        <dbReference type="PROSITE" id="PS51833"/>
    </source>
</evidence>
<reference evidence="3 4" key="1">
    <citation type="journal article" date="2012" name="Appl. Environ. Microbiol.">
        <title>Draft genome sequence of a psychrotolerant sulfur-oxidizing bacterium, Sulfuricella denitrificans skB26, and proteomic insights into cold adaptation.</title>
        <authorList>
            <person name="Watanabe T."/>
            <person name="Kojima H."/>
            <person name="Fukui M."/>
        </authorList>
    </citation>
    <scope>NUCLEOTIDE SEQUENCE [LARGE SCALE GENOMIC DNA]</scope>
    <source>
        <strain evidence="4">skB26</strain>
    </source>
</reference>
<dbReference type="InterPro" id="IPR013976">
    <property type="entry name" value="HDOD"/>
</dbReference>
<dbReference type="OrthoDB" id="9804751at2"/>
<dbReference type="SMART" id="SM00052">
    <property type="entry name" value="EAL"/>
    <property type="match status" value="1"/>
</dbReference>
<dbReference type="RefSeq" id="WP_009206001.1">
    <property type="nucleotide sequence ID" value="NC_022357.1"/>
</dbReference>
<dbReference type="PANTHER" id="PTHR33525:SF4">
    <property type="entry name" value="CYCLIC DI-GMP PHOSPHODIESTERASE CDGJ"/>
    <property type="match status" value="1"/>
</dbReference>
<proteinExistence type="predicted"/>
<dbReference type="InterPro" id="IPR052340">
    <property type="entry name" value="RNase_Y/CdgJ"/>
</dbReference>